<name>A0A0G1ITK8_9BACT</name>
<accession>A0A0G1ITK8</accession>
<evidence type="ECO:0000313" key="2">
    <source>
        <dbReference type="Proteomes" id="UP000033945"/>
    </source>
</evidence>
<dbReference type="Proteomes" id="UP000033945">
    <property type="component" value="Unassembled WGS sequence"/>
</dbReference>
<protein>
    <submittedName>
        <fullName evidence="1">Uncharacterized protein</fullName>
    </submittedName>
</protein>
<sequence>MNPSKEWTFDQDQVIPMTKSKLNAVLRLDKAEIKTAKVLRSRSIEGAIALPGGPSRERMKLHVLWSGEGYEVGVGKPGKETERKEVSNPNDMWPYIKKDGKFAVDSASFLAISREMQHMKNKSRHALELLACLFVRSSYMLDHVERDGRVLYAPPSGILAEIKKDIPTAYGVPLEVFLQYLEAIALNEDVKYTTKGKLRGKPYGPGSGRMNNLSSCAHLIAVLLDRADLIDYAYGYSQMRGVSPLTFKGALQHFPLLGEIKNENPLTKE</sequence>
<organism evidence="1 2">
    <name type="scientific">Candidatus Giovannonibacteria bacterium GW2011_GWA2_44_26</name>
    <dbReference type="NCBI Taxonomy" id="1618648"/>
    <lineage>
        <taxon>Bacteria</taxon>
        <taxon>Candidatus Giovannoniibacteriota</taxon>
    </lineage>
</organism>
<gene>
    <name evidence="1" type="ORF">UW55_C0010G0035</name>
</gene>
<evidence type="ECO:0000313" key="1">
    <source>
        <dbReference type="EMBL" id="KKT62686.1"/>
    </source>
</evidence>
<dbReference type="EMBL" id="LCIT01000010">
    <property type="protein sequence ID" value="KKT62686.1"/>
    <property type="molecule type" value="Genomic_DNA"/>
</dbReference>
<proteinExistence type="predicted"/>
<reference evidence="1 2" key="1">
    <citation type="journal article" date="2015" name="Nature">
        <title>rRNA introns, odd ribosomes, and small enigmatic genomes across a large radiation of phyla.</title>
        <authorList>
            <person name="Brown C.T."/>
            <person name="Hug L.A."/>
            <person name="Thomas B.C."/>
            <person name="Sharon I."/>
            <person name="Castelle C.J."/>
            <person name="Singh A."/>
            <person name="Wilkins M.J."/>
            <person name="Williams K.H."/>
            <person name="Banfield J.F."/>
        </authorList>
    </citation>
    <scope>NUCLEOTIDE SEQUENCE [LARGE SCALE GENOMIC DNA]</scope>
</reference>
<comment type="caution">
    <text evidence="1">The sequence shown here is derived from an EMBL/GenBank/DDBJ whole genome shotgun (WGS) entry which is preliminary data.</text>
</comment>
<dbReference type="AlphaFoldDB" id="A0A0G1ITK8"/>